<dbReference type="FunFam" id="3.40.50.720:FF:000084">
    <property type="entry name" value="Short-chain dehydrogenase reductase"/>
    <property type="match status" value="2"/>
</dbReference>
<dbReference type="OrthoDB" id="3819888at2759"/>
<feature type="region of interest" description="Disordered" evidence="4">
    <location>
        <begin position="432"/>
        <end position="451"/>
    </location>
</feature>
<feature type="region of interest" description="Disordered" evidence="4">
    <location>
        <begin position="724"/>
        <end position="743"/>
    </location>
</feature>
<dbReference type="PANTHER" id="PTHR43618">
    <property type="entry name" value="7-ALPHA-HYDROXYSTEROID DEHYDROGENASE"/>
    <property type="match status" value="1"/>
</dbReference>
<evidence type="ECO:0000256" key="4">
    <source>
        <dbReference type="SAM" id="MobiDB-lite"/>
    </source>
</evidence>
<dbReference type="InterPro" id="IPR036291">
    <property type="entry name" value="NAD(P)-bd_dom_sf"/>
</dbReference>
<keyword evidence="6" id="KW-1185">Reference proteome</keyword>
<dbReference type="STRING" id="205917.A0A4Y9YIU7"/>
<dbReference type="AlphaFoldDB" id="A0A4Y9YIU7"/>
<feature type="compositionally biased region" description="Basic and acidic residues" evidence="4">
    <location>
        <begin position="441"/>
        <end position="451"/>
    </location>
</feature>
<accession>A0A4Y9YIU7</accession>
<dbReference type="Gene3D" id="3.40.50.720">
    <property type="entry name" value="NAD(P)-binding Rossmann-like Domain"/>
    <property type="match status" value="2"/>
</dbReference>
<dbReference type="PRINTS" id="PR00080">
    <property type="entry name" value="SDRFAMILY"/>
</dbReference>
<evidence type="ECO:0000256" key="3">
    <source>
        <dbReference type="ARBA" id="ARBA00023002"/>
    </source>
</evidence>
<comment type="caution">
    <text evidence="5">The sequence shown here is derived from an EMBL/GenBank/DDBJ whole genome shotgun (WGS) entry which is preliminary data.</text>
</comment>
<dbReference type="Pfam" id="PF13561">
    <property type="entry name" value="adh_short_C2"/>
    <property type="match status" value="2"/>
</dbReference>
<organism evidence="5 6">
    <name type="scientific">Dentipellis fragilis</name>
    <dbReference type="NCBI Taxonomy" id="205917"/>
    <lineage>
        <taxon>Eukaryota</taxon>
        <taxon>Fungi</taxon>
        <taxon>Dikarya</taxon>
        <taxon>Basidiomycota</taxon>
        <taxon>Agaricomycotina</taxon>
        <taxon>Agaricomycetes</taxon>
        <taxon>Russulales</taxon>
        <taxon>Hericiaceae</taxon>
        <taxon>Dentipellis</taxon>
    </lineage>
</organism>
<dbReference type="PRINTS" id="PR00081">
    <property type="entry name" value="GDHRDH"/>
</dbReference>
<name>A0A4Y9YIU7_9AGAM</name>
<keyword evidence="3" id="KW-0560">Oxidoreductase</keyword>
<evidence type="ECO:0000313" key="5">
    <source>
        <dbReference type="EMBL" id="TFY62456.1"/>
    </source>
</evidence>
<evidence type="ECO:0000256" key="1">
    <source>
        <dbReference type="ARBA" id="ARBA00006484"/>
    </source>
</evidence>
<reference evidence="5 6" key="1">
    <citation type="submission" date="2019-02" db="EMBL/GenBank/DDBJ databases">
        <title>Genome sequencing of the rare red list fungi Dentipellis fragilis.</title>
        <authorList>
            <person name="Buettner E."/>
            <person name="Kellner H."/>
        </authorList>
    </citation>
    <scope>NUCLEOTIDE SEQUENCE [LARGE SCALE GENOMIC DNA]</scope>
    <source>
        <strain evidence="5 6">DSM 105465</strain>
    </source>
</reference>
<dbReference type="GO" id="GO:0016491">
    <property type="term" value="F:oxidoreductase activity"/>
    <property type="evidence" value="ECO:0007669"/>
    <property type="project" value="UniProtKB-KW"/>
</dbReference>
<dbReference type="InterPro" id="IPR052178">
    <property type="entry name" value="Sec_Metab_Biosynth_SDR"/>
</dbReference>
<gene>
    <name evidence="5" type="ORF">EVG20_g6697</name>
</gene>
<dbReference type="Proteomes" id="UP000298327">
    <property type="component" value="Unassembled WGS sequence"/>
</dbReference>
<keyword evidence="2" id="KW-0521">NADP</keyword>
<protein>
    <submittedName>
        <fullName evidence="5">Uncharacterized protein</fullName>
    </submittedName>
</protein>
<dbReference type="Pfam" id="PF00106">
    <property type="entry name" value="adh_short"/>
    <property type="match status" value="1"/>
</dbReference>
<dbReference type="InterPro" id="IPR002347">
    <property type="entry name" value="SDR_fam"/>
</dbReference>
<sequence>MSHLTSLFSSTDRVALITGGGTGLGFWMAETWVKNGGKVYITGRREAKLQEAVAKLDTIAAGKAFYFVGDVASQDGVDKLLREFTALETLLDVLVNNAGTTEYDVPAPGAPLAAFDQGAWGRQMNLHVWSPAAVTSAFAPLLIVAAKRGEGRGNVINISSVTEDLWNASSKLTGVAFQSNSDAQQTKVTVHLAYSASKAAEGALTNILANKLVKHGVRVNTIKPGTFPSELNDINDPTSSSARAAEIVPMRRNGGADDLAGAFLFLATRAGAYTTGQRISIDGGSQNTCVHDMACQVSGSSGGNRSDNIVAIARVIDRPDDIADPQAWGPRDLQTSSRTVCAYLIVGHRQLFVQQELQAKAPGSGFRFLPGIETPLTLVGRRPARLSDRNLRLDTPTGSSSHALTLHHRHISPVVDDIQLSRISRSLTSMLRPRQTSASKHPTEHRNDSHVLDGVPGMMVSVLTRTFSSVSEYLADKCQLICVPESCVKLRLVMAKDSRFCSKERAQSSMSLAANLFDATGRIAVITGGGTGLGFWMAEAWVKNGGKVYITGRREETLKAAVDKLNIISNGNAFCIPADVSNQAEIDKLAKELSGREKAIDVLVNNAGTGAYDVQNPDAPLPAFDSAAWVRQFTVNSWAPAAVTSALAPLLIEAAKKGEGRGSVILIGSIAEEFWFSSYAGLGYSLSKVAENALTKTLANKLISHGVRVNTIKPGTFPSAMNDASNPAAGSHPDQVKRNVPMKRNGNQDDITAIFLYFATKASAYVTGQDISVDGGWTLVANGRD</sequence>
<proteinExistence type="inferred from homology"/>
<evidence type="ECO:0000313" key="6">
    <source>
        <dbReference type="Proteomes" id="UP000298327"/>
    </source>
</evidence>
<dbReference type="SUPFAM" id="SSF51735">
    <property type="entry name" value="NAD(P)-binding Rossmann-fold domains"/>
    <property type="match status" value="2"/>
</dbReference>
<comment type="similarity">
    <text evidence="1">Belongs to the short-chain dehydrogenases/reductases (SDR) family.</text>
</comment>
<dbReference type="PANTHER" id="PTHR43618:SF4">
    <property type="entry name" value="SHORT CHAIN DEHYDROGENASE_REDUCTASE FAMILY (AFU_ORTHOLOGUE AFUA_7G04540)"/>
    <property type="match status" value="1"/>
</dbReference>
<evidence type="ECO:0000256" key="2">
    <source>
        <dbReference type="ARBA" id="ARBA00022857"/>
    </source>
</evidence>
<dbReference type="EMBL" id="SEOQ01000463">
    <property type="protein sequence ID" value="TFY62456.1"/>
    <property type="molecule type" value="Genomic_DNA"/>
</dbReference>